<name>A0A976MD05_THEOR</name>
<feature type="region of interest" description="Disordered" evidence="1">
    <location>
        <begin position="121"/>
        <end position="146"/>
    </location>
</feature>
<protein>
    <submittedName>
        <fullName evidence="3">Uncharacterized protein</fullName>
    </submittedName>
</protein>
<dbReference type="AlphaFoldDB" id="A0A976MD05"/>
<feature type="signal peptide" evidence="2">
    <location>
        <begin position="1"/>
        <end position="19"/>
    </location>
</feature>
<feature type="chain" id="PRO_5037892237" evidence="2">
    <location>
        <begin position="20"/>
        <end position="1057"/>
    </location>
</feature>
<feature type="compositionally biased region" description="Acidic residues" evidence="1">
    <location>
        <begin position="134"/>
        <end position="145"/>
    </location>
</feature>
<evidence type="ECO:0000256" key="1">
    <source>
        <dbReference type="SAM" id="MobiDB-lite"/>
    </source>
</evidence>
<dbReference type="Proteomes" id="UP000244811">
    <property type="component" value="Chromosome 2"/>
</dbReference>
<evidence type="ECO:0000256" key="2">
    <source>
        <dbReference type="SAM" id="SignalP"/>
    </source>
</evidence>
<keyword evidence="2" id="KW-0732">Signal</keyword>
<reference evidence="3" key="1">
    <citation type="submission" date="2022-07" db="EMBL/GenBank/DDBJ databases">
        <title>Evaluation of T. orientalis genome assembly methods using nanopore sequencing and analysis of variation between genomes.</title>
        <authorList>
            <person name="Yam J."/>
            <person name="Micallef M.L."/>
            <person name="Liu M."/>
            <person name="Djordjevic S.P."/>
            <person name="Bogema D.R."/>
            <person name="Jenkins C."/>
        </authorList>
    </citation>
    <scope>NUCLEOTIDE SEQUENCE</scope>
    <source>
        <strain evidence="3">Goon Nure</strain>
    </source>
</reference>
<feature type="region of interest" description="Disordered" evidence="1">
    <location>
        <begin position="1031"/>
        <end position="1057"/>
    </location>
</feature>
<sequence>MSIIAQIIIFLIHIRCEFGYSLDSIQKNVRHKLCFTIKSRSLPNSFNPDYSVVRRNGYDEWYNEVFNDSKSNLDLNVVNHPTKLFAQQKYVLVHSSHPSEKPNHYSSLFSEDSASSLVEDLGDANKGKSTDQVSPEELDDPPDNEDFIRNFSTKYEPVQNSMRLSWLHPMPCCISQMAAFQCVRDFMPKSLIRGCFDVTDGSNLDEILYTKLGPYYSTLSYDLFFKYQKGFYFDMDGTEFVKSEIKPLKLEKPHECPEMESEKPVPSVPLGWRTFAVLGLFNSPSAKEDPSLYWPSRPLTDGDPPPRISSGLFKYGDKFNIIASRDAVAPDGSLLYSKHKVAPGEFFRGEKGDMSIITSEPPEEYRRISTNTYRHMISEDGMWFKKRLENVAGSLSLLQALWARLSTTIIKSTSKVIRMYRLKTRKLYSKEIFTARNLMDVREYDRDKKKGPVQFNVGVLYFMAAPTLHHALQLVCSDPMARANLYKNLLMFEVEDALKDKMVTPKDADMDNPREYLILGKYSQQEPIHMLSDRMLRFLIRSNCVKSYFELKSPRKDNLTDLKVPLEQLLPFKQYLNLMLKDKRVRAACLNVNSSAPIGNLTLINKFELDEAIEWAHRNPYTRAGCYDSLFVTMAHEVGFYGQNSKFVLPVPVRKRLMPHGQEYVTINRDPIKILSERMKQHSGHILTVPYNMSKIVRKMNVKTDKLKKKIKNRQGRLLITIRKSVANAYSSENISKLYSSALGDPVDYEVYEKGNYSVLLPSYKVEVRNGKLAKVQTMPSSGWYTLEKLERTLEENAPTELDKPFYAKFLKDYIYVSLPEGHFFEPLYKYNDKNFHAGEPGEFDNNVGSQEMLMLEKYKVKPVTGFWIKKKDFYMFKNRDHVVIAQNKDGGDKALNEKLLKGILVQDEVNMDMVRKGAGKERVDTARSYTRYEGRLISHLTPEEKLKTAFTVEPLNKFCEKYTKLDDLPYSRYYEKGIKYPEDDPRRLMAHYPYEVYQIHLDFMEKLDRGLVSIEEDPLKILVEGDYEPSVEGNSVSTWEDPDVDLLNTTPTEKNT</sequence>
<evidence type="ECO:0000313" key="4">
    <source>
        <dbReference type="Proteomes" id="UP000244811"/>
    </source>
</evidence>
<evidence type="ECO:0000313" key="3">
    <source>
        <dbReference type="EMBL" id="UKK02103.2"/>
    </source>
</evidence>
<feature type="compositionally biased region" description="Polar residues" evidence="1">
    <location>
        <begin position="1048"/>
        <end position="1057"/>
    </location>
</feature>
<proteinExistence type="predicted"/>
<gene>
    <name evidence="3" type="ORF">MACK_001457</name>
</gene>
<dbReference type="EMBL" id="CP056071">
    <property type="protein sequence ID" value="UKK02103.2"/>
    <property type="molecule type" value="Genomic_DNA"/>
</dbReference>
<organism evidence="3 4">
    <name type="scientific">Theileria orientalis</name>
    <dbReference type="NCBI Taxonomy" id="68886"/>
    <lineage>
        <taxon>Eukaryota</taxon>
        <taxon>Sar</taxon>
        <taxon>Alveolata</taxon>
        <taxon>Apicomplexa</taxon>
        <taxon>Aconoidasida</taxon>
        <taxon>Piroplasmida</taxon>
        <taxon>Theileriidae</taxon>
        <taxon>Theileria</taxon>
    </lineage>
</organism>
<accession>A0A976MD05</accession>